<protein>
    <recommendedName>
        <fullName evidence="2">Response regulatory domain-containing protein</fullName>
    </recommendedName>
</protein>
<dbReference type="PROSITE" id="PS50110">
    <property type="entry name" value="RESPONSE_REGULATORY"/>
    <property type="match status" value="1"/>
</dbReference>
<comment type="caution">
    <text evidence="3">The sequence shown here is derived from an EMBL/GenBank/DDBJ whole genome shotgun (WGS) entry which is preliminary data.</text>
</comment>
<dbReference type="EMBL" id="AJTJ01000108">
    <property type="protein sequence ID" value="EIJ23446.1"/>
    <property type="molecule type" value="Genomic_DNA"/>
</dbReference>
<name>A0AAV3FIQ0_BIFLL</name>
<reference evidence="3 4" key="1">
    <citation type="journal article" date="2013" name="Genome Announc.">
        <title>Draft Genome Sequences of Two Pairs of Human Intestinal Bifidobacterium longum subsp. longum Strains, 44B and 1-6B and 35B and 2-2B, Consecutively Isolated from Two Children after a 5-Year Time Period.</title>
        <authorList>
            <person name="Shkoporov A.N."/>
            <person name="Efimov B.A."/>
            <person name="Khokhlova E.V."/>
            <person name="Chaplin A.V."/>
            <person name="Kafarskaya L.I."/>
            <person name="Durkin A.S."/>
            <person name="McCorrison J."/>
            <person name="Torralba M."/>
            <person name="Gillis M."/>
            <person name="Sutton G."/>
            <person name="Weibel D.B."/>
            <person name="Nelson K.E."/>
            <person name="Smeianov V.V."/>
        </authorList>
    </citation>
    <scope>NUCLEOTIDE SEQUENCE [LARGE SCALE GENOMIC DNA]</scope>
    <source>
        <strain evidence="3 4">2-2B</strain>
    </source>
</reference>
<gene>
    <name evidence="3" type="ORF">HMPREF1315_1709</name>
</gene>
<dbReference type="Proteomes" id="UP000005929">
    <property type="component" value="Unassembled WGS sequence"/>
</dbReference>
<evidence type="ECO:0000259" key="2">
    <source>
        <dbReference type="PROSITE" id="PS50110"/>
    </source>
</evidence>
<dbReference type="InterPro" id="IPR011006">
    <property type="entry name" value="CheY-like_superfamily"/>
</dbReference>
<dbReference type="SUPFAM" id="SSF52172">
    <property type="entry name" value="CheY-like"/>
    <property type="match status" value="1"/>
</dbReference>
<evidence type="ECO:0000313" key="3">
    <source>
        <dbReference type="EMBL" id="EIJ23446.1"/>
    </source>
</evidence>
<accession>A0AAV3FIQ0</accession>
<dbReference type="InterPro" id="IPR001789">
    <property type="entry name" value="Sig_transdc_resp-reg_receiver"/>
</dbReference>
<dbReference type="AlphaFoldDB" id="A0AAV3FIQ0"/>
<dbReference type="Gene3D" id="3.40.50.2300">
    <property type="match status" value="1"/>
</dbReference>
<dbReference type="GO" id="GO:0000160">
    <property type="term" value="P:phosphorelay signal transduction system"/>
    <property type="evidence" value="ECO:0007669"/>
    <property type="project" value="InterPro"/>
</dbReference>
<organism evidence="3 4">
    <name type="scientific">Bifidobacterium longum subsp. longum 2-2B</name>
    <dbReference type="NCBI Taxonomy" id="1161745"/>
    <lineage>
        <taxon>Bacteria</taxon>
        <taxon>Bacillati</taxon>
        <taxon>Actinomycetota</taxon>
        <taxon>Actinomycetes</taxon>
        <taxon>Bifidobacteriales</taxon>
        <taxon>Bifidobacteriaceae</taxon>
        <taxon>Bifidobacterium</taxon>
    </lineage>
</organism>
<sequence length="135" mass="14577">MNVMEEARNRNIRIGIVDNDPYTLKVFGALIERMSSDFAVIWTCDLGAVAISRCLSPTKRPDVLVTDMSMGALDRTHQVIDVIEGRGEAAHSAVTPHDSTVDAAPGIACDITDADCPLETQTYPPAPVSTVTDNY</sequence>
<keyword evidence="1" id="KW-0597">Phosphoprotein</keyword>
<evidence type="ECO:0000313" key="4">
    <source>
        <dbReference type="Proteomes" id="UP000005929"/>
    </source>
</evidence>
<feature type="domain" description="Response regulatory" evidence="2">
    <location>
        <begin position="13"/>
        <end position="135"/>
    </location>
</feature>
<feature type="modified residue" description="4-aspartylphosphate" evidence="1">
    <location>
        <position position="67"/>
    </location>
</feature>
<proteinExistence type="predicted"/>
<evidence type="ECO:0000256" key="1">
    <source>
        <dbReference type="PROSITE-ProRule" id="PRU00169"/>
    </source>
</evidence>